<dbReference type="Proteomes" id="UP000271162">
    <property type="component" value="Unassembled WGS sequence"/>
</dbReference>
<evidence type="ECO:0000313" key="4">
    <source>
        <dbReference type="EMBL" id="VDL77349.1"/>
    </source>
</evidence>
<dbReference type="PROSITE" id="PS50174">
    <property type="entry name" value="G_PATCH"/>
    <property type="match status" value="1"/>
</dbReference>
<feature type="region of interest" description="Disordered" evidence="1">
    <location>
        <begin position="473"/>
        <end position="510"/>
    </location>
</feature>
<dbReference type="InterPro" id="IPR041591">
    <property type="entry name" value="OCRE"/>
</dbReference>
<dbReference type="WBParaSite" id="NBR_0001375901-mRNA-1">
    <property type="protein sequence ID" value="NBR_0001375901-mRNA-1"/>
    <property type="gene ID" value="NBR_0001375901"/>
</dbReference>
<evidence type="ECO:0000313" key="5">
    <source>
        <dbReference type="Proteomes" id="UP000271162"/>
    </source>
</evidence>
<gene>
    <name evidence="4" type="ORF">NBR_LOCUS13760</name>
</gene>
<dbReference type="STRING" id="27835.A0A0N4YBD1"/>
<dbReference type="Pfam" id="PF00498">
    <property type="entry name" value="FHA"/>
    <property type="match status" value="1"/>
</dbReference>
<evidence type="ECO:0000313" key="6">
    <source>
        <dbReference type="WBParaSite" id="NBR_0001375901-mRNA-1"/>
    </source>
</evidence>
<sequence length="536" mass="60281">MNDRPPDSSWGKGTSSYIYSEASMEGEGSISDMIREVANQVLHSRVPEGFQWIEEYGQYYSPSCRFFYDPNSGLFYHSDSETYYVFNDDTQQYEVYKCMQKTQWTSRTNKKKAKQMFAEVLDKFDQDAVDVCEVVFDLVAELSLDDHNASITAPKHRHDDQHERESSSVEYFDEDTGETIRVAQSNAPNKQHQNGKRRTRDGRVSREWRRQNHIPPEVGESSGSDSSEEDERIQMREEERFSQPPMLRIIDSKNNLHVITICGGVVGRQTGCDIIIEDPTISRKLLEFVFVPESNSFVVNMLAAKGHVVLNDYELLPNDEREIEHGDLLKFGNEFLVIHVHFGNNTCPGCEPGLLVASTNPVPQPLAVPRGETARRRNLKAIKAMYGINEYAENAKTHFPGVDRAAKRRRLVGSGNGVGKEKNEVPDPNDIYAECAAKPLPGASVVPKADPSKPLNDANKGFRLLQSMGWKEGEGLGKAGQGRSEPVESALRSERLGLGAQDPKAAPPKTWKAVVLDKTRERYEKLLSQPEEEPST</sequence>
<dbReference type="InterPro" id="IPR000467">
    <property type="entry name" value="G_patch_dom"/>
</dbReference>
<dbReference type="OrthoDB" id="2538319at2759"/>
<organism evidence="6">
    <name type="scientific">Nippostrongylus brasiliensis</name>
    <name type="common">Rat hookworm</name>
    <dbReference type="NCBI Taxonomy" id="27835"/>
    <lineage>
        <taxon>Eukaryota</taxon>
        <taxon>Metazoa</taxon>
        <taxon>Ecdysozoa</taxon>
        <taxon>Nematoda</taxon>
        <taxon>Chromadorea</taxon>
        <taxon>Rhabditida</taxon>
        <taxon>Rhabditina</taxon>
        <taxon>Rhabditomorpha</taxon>
        <taxon>Strongyloidea</taxon>
        <taxon>Heligmosomidae</taxon>
        <taxon>Nippostrongylus</taxon>
    </lineage>
</organism>
<evidence type="ECO:0000256" key="1">
    <source>
        <dbReference type="SAM" id="MobiDB-lite"/>
    </source>
</evidence>
<accession>A0A0N4YBD1</accession>
<feature type="compositionally biased region" description="Basic and acidic residues" evidence="1">
    <location>
        <begin position="157"/>
        <end position="167"/>
    </location>
</feature>
<dbReference type="SUPFAM" id="SSF49879">
    <property type="entry name" value="SMAD/FHA domain"/>
    <property type="match status" value="1"/>
</dbReference>
<dbReference type="Pfam" id="PF17780">
    <property type="entry name" value="OCRE"/>
    <property type="match status" value="1"/>
</dbReference>
<name>A0A0N4YBD1_NIPBR</name>
<keyword evidence="5" id="KW-1185">Reference proteome</keyword>
<dbReference type="PROSITE" id="PS50006">
    <property type="entry name" value="FHA_DOMAIN"/>
    <property type="match status" value="1"/>
</dbReference>
<dbReference type="InterPro" id="IPR000253">
    <property type="entry name" value="FHA_dom"/>
</dbReference>
<dbReference type="EMBL" id="UYSL01021135">
    <property type="protein sequence ID" value="VDL77349.1"/>
    <property type="molecule type" value="Genomic_DNA"/>
</dbReference>
<feature type="compositionally biased region" description="Polar residues" evidence="1">
    <location>
        <begin position="182"/>
        <end position="192"/>
    </location>
</feature>
<dbReference type="PANTHER" id="PTHR23106">
    <property type="entry name" value="ANGIOGENIC FACTOR WITH G PATCH AND FHA DOMAINS 1"/>
    <property type="match status" value="1"/>
</dbReference>
<reference evidence="4 5" key="2">
    <citation type="submission" date="2018-11" db="EMBL/GenBank/DDBJ databases">
        <authorList>
            <consortium name="Pathogen Informatics"/>
        </authorList>
    </citation>
    <scope>NUCLEOTIDE SEQUENCE [LARGE SCALE GENOMIC DNA]</scope>
</reference>
<evidence type="ECO:0000259" key="2">
    <source>
        <dbReference type="PROSITE" id="PS50006"/>
    </source>
</evidence>
<feature type="compositionally biased region" description="Basic and acidic residues" evidence="1">
    <location>
        <begin position="201"/>
        <end position="210"/>
    </location>
</feature>
<dbReference type="CDD" id="cd16074">
    <property type="entry name" value="OCRE"/>
    <property type="match status" value="1"/>
</dbReference>
<dbReference type="GO" id="GO:0003676">
    <property type="term" value="F:nucleic acid binding"/>
    <property type="evidence" value="ECO:0007669"/>
    <property type="project" value="InterPro"/>
</dbReference>
<feature type="region of interest" description="Disordered" evidence="1">
    <location>
        <begin position="151"/>
        <end position="240"/>
    </location>
</feature>
<feature type="domain" description="G-patch" evidence="3">
    <location>
        <begin position="457"/>
        <end position="503"/>
    </location>
</feature>
<dbReference type="SMART" id="SM00443">
    <property type="entry name" value="G_patch"/>
    <property type="match status" value="1"/>
</dbReference>
<dbReference type="PANTHER" id="PTHR23106:SF24">
    <property type="entry name" value="ANGIOGENIC FACTOR WITH G PATCH AND FHA DOMAINS 1"/>
    <property type="match status" value="1"/>
</dbReference>
<reference evidence="6" key="1">
    <citation type="submission" date="2017-02" db="UniProtKB">
        <authorList>
            <consortium name="WormBaseParasite"/>
        </authorList>
    </citation>
    <scope>IDENTIFICATION</scope>
</reference>
<dbReference type="AlphaFoldDB" id="A0A0N4YBD1"/>
<protein>
    <submittedName>
        <fullName evidence="6">G-patch domain-containing protein</fullName>
    </submittedName>
</protein>
<proteinExistence type="predicted"/>
<dbReference type="OMA" id="MVITRCL"/>
<dbReference type="InterPro" id="IPR008984">
    <property type="entry name" value="SMAD_FHA_dom_sf"/>
</dbReference>
<dbReference type="Pfam" id="PF01585">
    <property type="entry name" value="G-patch"/>
    <property type="match status" value="1"/>
</dbReference>
<evidence type="ECO:0000259" key="3">
    <source>
        <dbReference type="PROSITE" id="PS50174"/>
    </source>
</evidence>
<feature type="domain" description="FHA" evidence="2">
    <location>
        <begin position="264"/>
        <end position="315"/>
    </location>
</feature>
<dbReference type="Gene3D" id="2.60.200.20">
    <property type="match status" value="1"/>
</dbReference>
<dbReference type="InterPro" id="IPR053027">
    <property type="entry name" value="AGGF1"/>
</dbReference>